<feature type="compositionally biased region" description="Polar residues" evidence="1">
    <location>
        <begin position="83"/>
        <end position="97"/>
    </location>
</feature>
<accession>B4FBZ7</accession>
<organism evidence="2">
    <name type="scientific">Zea mays</name>
    <name type="common">Maize</name>
    <dbReference type="NCBI Taxonomy" id="4577"/>
    <lineage>
        <taxon>Eukaryota</taxon>
        <taxon>Viridiplantae</taxon>
        <taxon>Streptophyta</taxon>
        <taxon>Embryophyta</taxon>
        <taxon>Tracheophyta</taxon>
        <taxon>Spermatophyta</taxon>
        <taxon>Magnoliopsida</taxon>
        <taxon>Liliopsida</taxon>
        <taxon>Poales</taxon>
        <taxon>Poaceae</taxon>
        <taxon>PACMAD clade</taxon>
        <taxon>Panicoideae</taxon>
        <taxon>Andropogonodae</taxon>
        <taxon>Andropogoneae</taxon>
        <taxon>Tripsacinae</taxon>
        <taxon>Zea</taxon>
    </lineage>
</organism>
<evidence type="ECO:0000256" key="1">
    <source>
        <dbReference type="SAM" id="MobiDB-lite"/>
    </source>
</evidence>
<feature type="region of interest" description="Disordered" evidence="1">
    <location>
        <begin position="68"/>
        <end position="108"/>
    </location>
</feature>
<dbReference type="AlphaFoldDB" id="B4FBZ7"/>
<protein>
    <submittedName>
        <fullName evidence="2">Uncharacterized protein</fullName>
    </submittedName>
</protein>
<proteinExistence type="evidence at transcript level"/>
<reference evidence="2" key="1">
    <citation type="journal article" date="2009" name="PLoS Genet.">
        <title>Sequencing, mapping, and analysis of 27,455 maize full-length cDNAs.</title>
        <authorList>
            <person name="Soderlund C."/>
            <person name="Descour A."/>
            <person name="Kudrna D."/>
            <person name="Bomhoff M."/>
            <person name="Boyd L."/>
            <person name="Currie J."/>
            <person name="Angelova A."/>
            <person name="Collura K."/>
            <person name="Wissotski M."/>
            <person name="Ashley E."/>
            <person name="Morrow D."/>
            <person name="Fernandes J."/>
            <person name="Walbot V."/>
            <person name="Yu Y."/>
        </authorList>
    </citation>
    <scope>NUCLEOTIDE SEQUENCE</scope>
    <source>
        <strain evidence="2">B73</strain>
    </source>
</reference>
<sequence length="141" mass="15213">MPPPHAPESSRHTPSRLRRPRISPPHLGARVVARVRGGVHPGTGLTHRLQLPTLLLSVLPPHFAFSPFLSKQRPPRLDPYKRQITSPAARQMESTSGEDAPKHNPIPSALVSNLQSVLTARRLSAAEVSTAATASEVEALA</sequence>
<feature type="region of interest" description="Disordered" evidence="1">
    <location>
        <begin position="1"/>
        <end position="26"/>
    </location>
</feature>
<evidence type="ECO:0000313" key="2">
    <source>
        <dbReference type="EMBL" id="ACF79640.1"/>
    </source>
</evidence>
<name>B4FBZ7_MAIZE</name>
<dbReference type="EMBL" id="BT034635">
    <property type="protein sequence ID" value="ACF79640.1"/>
    <property type="molecule type" value="mRNA"/>
</dbReference>